<dbReference type="GO" id="GO:0005737">
    <property type="term" value="C:cytoplasm"/>
    <property type="evidence" value="ECO:0007669"/>
    <property type="project" value="UniProtKB-SubCell"/>
</dbReference>
<dbReference type="InterPro" id="IPR000890">
    <property type="entry name" value="Aliphatic_acid_kin_short-chain"/>
</dbReference>
<evidence type="ECO:0000256" key="9">
    <source>
        <dbReference type="HAMAP-Rule" id="MF_00542"/>
    </source>
</evidence>
<evidence type="ECO:0000256" key="1">
    <source>
        <dbReference type="ARBA" id="ARBA00004496"/>
    </source>
</evidence>
<evidence type="ECO:0000256" key="4">
    <source>
        <dbReference type="ARBA" id="ARBA00022679"/>
    </source>
</evidence>
<dbReference type="PIRSF" id="PIRSF036458">
    <property type="entry name" value="Butyrate_kin"/>
    <property type="match status" value="1"/>
</dbReference>
<evidence type="ECO:0000256" key="3">
    <source>
        <dbReference type="ARBA" id="ARBA00022490"/>
    </source>
</evidence>
<keyword evidence="3 9" id="KW-0963">Cytoplasm</keyword>
<evidence type="ECO:0000256" key="5">
    <source>
        <dbReference type="ARBA" id="ARBA00022741"/>
    </source>
</evidence>
<dbReference type="NCBIfam" id="NF002834">
    <property type="entry name" value="PRK03011.1-5"/>
    <property type="match status" value="1"/>
</dbReference>
<dbReference type="GO" id="GO:0005524">
    <property type="term" value="F:ATP binding"/>
    <property type="evidence" value="ECO:0007669"/>
    <property type="project" value="UniProtKB-KW"/>
</dbReference>
<dbReference type="PANTHER" id="PTHR21060:SF3">
    <property type="entry name" value="BUTYRATE KINASE 2-RELATED"/>
    <property type="match status" value="1"/>
</dbReference>
<dbReference type="EMBL" id="JRNQ01000014">
    <property type="protein sequence ID" value="KGF45449.1"/>
    <property type="molecule type" value="Genomic_DNA"/>
</dbReference>
<reference evidence="11 12" key="1">
    <citation type="submission" date="2014-07" db="EMBL/GenBank/DDBJ databases">
        <authorList>
            <person name="McCorrison J."/>
            <person name="Sanka R."/>
            <person name="Torralba M."/>
            <person name="Gillis M."/>
            <person name="Haft D.H."/>
            <person name="Methe B."/>
            <person name="Sutton G."/>
            <person name="Nelson K.E."/>
        </authorList>
    </citation>
    <scope>NUCLEOTIDE SEQUENCE [LARGE SCALE GENOMIC DNA]</scope>
    <source>
        <strain evidence="11 12">DNF00320</strain>
    </source>
</reference>
<keyword evidence="5 9" id="KW-0547">Nucleotide-binding</keyword>
<comment type="subcellular location">
    <subcellularLocation>
        <location evidence="1 9">Cytoplasm</location>
    </subcellularLocation>
</comment>
<dbReference type="InterPro" id="IPR023865">
    <property type="entry name" value="Aliphatic_acid_kinase_CS"/>
</dbReference>
<organism evidence="11 12">
    <name type="scientific">Prevotella bivia DNF00320</name>
    <dbReference type="NCBI Taxonomy" id="1401068"/>
    <lineage>
        <taxon>Bacteria</taxon>
        <taxon>Pseudomonadati</taxon>
        <taxon>Bacteroidota</taxon>
        <taxon>Bacteroidia</taxon>
        <taxon>Bacteroidales</taxon>
        <taxon>Prevotellaceae</taxon>
        <taxon>Prevotella</taxon>
    </lineage>
</organism>
<evidence type="ECO:0000256" key="8">
    <source>
        <dbReference type="ARBA" id="ARBA00048596"/>
    </source>
</evidence>
<comment type="caution">
    <text evidence="11">The sequence shown here is derived from an EMBL/GenBank/DDBJ whole genome shotgun (WGS) entry which is preliminary data.</text>
</comment>
<dbReference type="InterPro" id="IPR011245">
    <property type="entry name" value="Butyrate_kin"/>
</dbReference>
<dbReference type="RefSeq" id="WP_004335579.1">
    <property type="nucleotide sequence ID" value="NZ_JRNQ01000014.1"/>
</dbReference>
<evidence type="ECO:0000313" key="11">
    <source>
        <dbReference type="EMBL" id="KGF45449.1"/>
    </source>
</evidence>
<evidence type="ECO:0000256" key="6">
    <source>
        <dbReference type="ARBA" id="ARBA00022777"/>
    </source>
</evidence>
<keyword evidence="7 9" id="KW-0067">ATP-binding</keyword>
<dbReference type="PRINTS" id="PR00471">
    <property type="entry name" value="ACETATEKNASE"/>
</dbReference>
<sequence length="354" mass="38789">MGYKILAINPGSTSTKISVSDDDKFILVEDIVHTQEELKHFKKISDQFDYRKEVILAELKKRGIPLQFDAIVGRGGLAKPVESGVYKVTDEMVAAQLTAFHQHACDLGCAIANEIGKELNCPNCFIADPGVVDEMYPEAHISGTPLIQRVCIWHALNQKAIARRFAKDMGKKYEDLNLIICHLGGGISIAAHEKGKAVDANNALNGEGPFSPERTGSLPVADLIHLCYTGKFTEQELITYISNKAGLTAHLGTNNCIEIEKRIEEGDKHAELILNAMAFHVAKSIAAEGAVLCGKIDAVIFTGGIARSNYLMDIFKKRLSYLAPIYIYPGQDEMLALTENALAVLKGEREAKDY</sequence>
<evidence type="ECO:0000256" key="2">
    <source>
        <dbReference type="ARBA" id="ARBA00008748"/>
    </source>
</evidence>
<dbReference type="GeneID" id="78530281"/>
<dbReference type="GO" id="GO:0047761">
    <property type="term" value="F:butyrate kinase activity"/>
    <property type="evidence" value="ECO:0007669"/>
    <property type="project" value="UniProtKB-UniRule"/>
</dbReference>
<dbReference type="GO" id="GO:0006083">
    <property type="term" value="P:acetate metabolic process"/>
    <property type="evidence" value="ECO:0007669"/>
    <property type="project" value="TreeGrafter"/>
</dbReference>
<comment type="similarity">
    <text evidence="2 9 10">Belongs to the acetokinase family.</text>
</comment>
<dbReference type="HAMAP" id="MF_00542">
    <property type="entry name" value="Butyrate_kinase"/>
    <property type="match status" value="1"/>
</dbReference>
<dbReference type="GO" id="GO:0008776">
    <property type="term" value="F:acetate kinase activity"/>
    <property type="evidence" value="ECO:0007669"/>
    <property type="project" value="TreeGrafter"/>
</dbReference>
<dbReference type="Gene3D" id="3.30.420.40">
    <property type="match status" value="2"/>
</dbReference>
<name>A0A096CJE9_9BACT</name>
<gene>
    <name evidence="9" type="primary">buk</name>
    <name evidence="11" type="ORF">HMPREF0647_02385</name>
</gene>
<dbReference type="PROSITE" id="PS01076">
    <property type="entry name" value="ACETATE_KINASE_2"/>
    <property type="match status" value="1"/>
</dbReference>
<dbReference type="Pfam" id="PF00871">
    <property type="entry name" value="Acetate_kinase"/>
    <property type="match status" value="1"/>
</dbReference>
<keyword evidence="6 9" id="KW-0418">Kinase</keyword>
<evidence type="ECO:0000256" key="10">
    <source>
        <dbReference type="RuleBase" id="RU003835"/>
    </source>
</evidence>
<dbReference type="PROSITE" id="PS01075">
    <property type="entry name" value="ACETATE_KINASE_1"/>
    <property type="match status" value="1"/>
</dbReference>
<proteinExistence type="inferred from homology"/>
<dbReference type="Proteomes" id="UP000029525">
    <property type="component" value="Unassembled WGS sequence"/>
</dbReference>
<dbReference type="AlphaFoldDB" id="A0A096CJE9"/>
<dbReference type="CDD" id="cd24011">
    <property type="entry name" value="ASKHA_NBD_BK"/>
    <property type="match status" value="1"/>
</dbReference>
<dbReference type="SUPFAM" id="SSF53067">
    <property type="entry name" value="Actin-like ATPase domain"/>
    <property type="match status" value="2"/>
</dbReference>
<dbReference type="NCBIfam" id="TIGR02707">
    <property type="entry name" value="butyr_kinase"/>
    <property type="match status" value="1"/>
</dbReference>
<dbReference type="PANTHER" id="PTHR21060">
    <property type="entry name" value="ACETATE KINASE"/>
    <property type="match status" value="1"/>
</dbReference>
<dbReference type="InterPro" id="IPR043129">
    <property type="entry name" value="ATPase_NBD"/>
</dbReference>
<keyword evidence="4 9" id="KW-0808">Transferase</keyword>
<evidence type="ECO:0000313" key="12">
    <source>
        <dbReference type="Proteomes" id="UP000029525"/>
    </source>
</evidence>
<comment type="catalytic activity">
    <reaction evidence="8 9">
        <text>butanoate + ATP = butanoyl phosphate + ADP</text>
        <dbReference type="Rhea" id="RHEA:13585"/>
        <dbReference type="ChEBI" id="CHEBI:17968"/>
        <dbReference type="ChEBI" id="CHEBI:30616"/>
        <dbReference type="ChEBI" id="CHEBI:58079"/>
        <dbReference type="ChEBI" id="CHEBI:456216"/>
        <dbReference type="EC" id="2.7.2.7"/>
    </reaction>
</comment>
<evidence type="ECO:0000256" key="7">
    <source>
        <dbReference type="ARBA" id="ARBA00022840"/>
    </source>
</evidence>
<dbReference type="OrthoDB" id="9771859at2"/>
<accession>A0A096CJE9</accession>
<dbReference type="EC" id="2.7.2.7" evidence="9"/>
<protein>
    <recommendedName>
        <fullName evidence="9">Probable butyrate kinase</fullName>
        <shortName evidence="9">BK</shortName>
        <ecNumber evidence="9">2.7.2.7</ecNumber>
    </recommendedName>
    <alternativeName>
        <fullName evidence="9">Branched-chain carboxylic acid kinase</fullName>
    </alternativeName>
</protein>